<dbReference type="RefSeq" id="WP_086578523.1">
    <property type="nucleotide sequence ID" value="NZ_NGFP01000321.1"/>
</dbReference>
<dbReference type="AlphaFoldDB" id="A0A243QTK4"/>
<dbReference type="PANTHER" id="PTHR33824:SF7">
    <property type="entry name" value="POLYKETIDE CYCLASE_DEHYDRASE AND LIPID TRANSPORT SUPERFAMILY PROTEIN"/>
    <property type="match status" value="1"/>
</dbReference>
<evidence type="ECO:0000313" key="1">
    <source>
        <dbReference type="EMBL" id="OUC85437.1"/>
    </source>
</evidence>
<dbReference type="Proteomes" id="UP000194761">
    <property type="component" value="Unassembled WGS sequence"/>
</dbReference>
<dbReference type="CDD" id="cd07817">
    <property type="entry name" value="SRPBCC_8"/>
    <property type="match status" value="1"/>
</dbReference>
<dbReference type="SUPFAM" id="SSF55961">
    <property type="entry name" value="Bet v1-like"/>
    <property type="match status" value="1"/>
</dbReference>
<dbReference type="Gene3D" id="3.30.530.20">
    <property type="match status" value="1"/>
</dbReference>
<sequence>MSEGHDRTTDRLARALGWASLGLGVVQVAAPGAVSRLSGVDDSARARGTILLVGARELFHAAVLLGSRNPASWVWTRVAGDALDLTALGQALANRAGRRRGRVAAVTAAVAGITAVDMYTAVRANRPHEDRGEDGRDERTMNLHAAITINRPREEVYRYWRDFENLPRFMAHLESVEMVGGGRSRWKARAPLKKTVEWEAEIVEDRSGELIAWRSTEGALVGNSGSVRFSDAPGGRGTEMRVNLGYDPPGGKIGMTLARLLGEHPEQQVRDDLRRFKQVVETGEVVRSEGSPEGTRAVRQLIQRPAQPVR</sequence>
<comment type="caution">
    <text evidence="1">The sequence shown here is derived from an EMBL/GenBank/DDBJ whole genome shotgun (WGS) entry which is preliminary data.</text>
</comment>
<protein>
    <submittedName>
        <fullName evidence="1">Cyclase</fullName>
    </submittedName>
</protein>
<dbReference type="InterPro" id="IPR019587">
    <property type="entry name" value="Polyketide_cyclase/dehydratase"/>
</dbReference>
<evidence type="ECO:0000313" key="2">
    <source>
        <dbReference type="Proteomes" id="UP000194761"/>
    </source>
</evidence>
<organism evidence="1 2">
    <name type="scientific">Streptosporangium minutum</name>
    <dbReference type="NCBI Taxonomy" id="569862"/>
    <lineage>
        <taxon>Bacteria</taxon>
        <taxon>Bacillati</taxon>
        <taxon>Actinomycetota</taxon>
        <taxon>Actinomycetes</taxon>
        <taxon>Streptosporangiales</taxon>
        <taxon>Streptosporangiaceae</taxon>
        <taxon>Streptosporangium</taxon>
    </lineage>
</organism>
<dbReference type="Pfam" id="PF10604">
    <property type="entry name" value="Polyketide_cyc2"/>
    <property type="match status" value="1"/>
</dbReference>
<dbReference type="PANTHER" id="PTHR33824">
    <property type="entry name" value="POLYKETIDE CYCLASE/DEHYDRASE AND LIPID TRANSPORT SUPERFAMILY PROTEIN"/>
    <property type="match status" value="1"/>
</dbReference>
<accession>A0A243QTK4</accession>
<proteinExistence type="predicted"/>
<dbReference type="EMBL" id="NGFP01000321">
    <property type="protein sequence ID" value="OUC85437.1"/>
    <property type="molecule type" value="Genomic_DNA"/>
</dbReference>
<keyword evidence="2" id="KW-1185">Reference proteome</keyword>
<gene>
    <name evidence="1" type="ORF">CA984_39685</name>
</gene>
<name>A0A243QTK4_9ACTN</name>
<dbReference type="InterPro" id="IPR047137">
    <property type="entry name" value="ORF3"/>
</dbReference>
<reference evidence="1 2" key="1">
    <citation type="submission" date="2017-05" db="EMBL/GenBank/DDBJ databases">
        <title>Biotechnological potential of actinobacteria isolated from South African environments.</title>
        <authorList>
            <person name="Le Roes-Hill M."/>
            <person name="Prins A."/>
            <person name="Durrell K.A."/>
        </authorList>
    </citation>
    <scope>NUCLEOTIDE SEQUENCE [LARGE SCALE GENOMIC DNA]</scope>
    <source>
        <strain evidence="1">M26</strain>
    </source>
</reference>
<dbReference type="InterPro" id="IPR023393">
    <property type="entry name" value="START-like_dom_sf"/>
</dbReference>